<keyword evidence="4" id="KW-1185">Reference proteome</keyword>
<dbReference type="PANTHER" id="PTHR43096">
    <property type="entry name" value="DNAJ HOMOLOG 1, MITOCHONDRIAL-RELATED"/>
    <property type="match status" value="1"/>
</dbReference>
<feature type="compositionally biased region" description="Basic residues" evidence="1">
    <location>
        <begin position="16"/>
        <end position="25"/>
    </location>
</feature>
<dbReference type="InterPro" id="IPR001623">
    <property type="entry name" value="DnaJ_domain"/>
</dbReference>
<organism evidence="4">
    <name type="scientific">Micromonas pusilla (strain CCMP1545)</name>
    <name type="common">Picoplanktonic green alga</name>
    <dbReference type="NCBI Taxonomy" id="564608"/>
    <lineage>
        <taxon>Eukaryota</taxon>
        <taxon>Viridiplantae</taxon>
        <taxon>Chlorophyta</taxon>
        <taxon>Mamiellophyceae</taxon>
        <taxon>Mamiellales</taxon>
        <taxon>Mamiellaceae</taxon>
        <taxon>Micromonas</taxon>
    </lineage>
</organism>
<dbReference type="OrthoDB" id="445556at2759"/>
<dbReference type="RefSeq" id="XP_003062212.1">
    <property type="nucleotide sequence ID" value="XM_003062166.1"/>
</dbReference>
<dbReference type="PANTHER" id="PTHR43096:SF58">
    <property type="entry name" value="CHAPERONE DNAJ-DOMAIN SUPERFAMILY PROTEIN"/>
    <property type="match status" value="1"/>
</dbReference>
<accession>C1N214</accession>
<evidence type="ECO:0000313" key="3">
    <source>
        <dbReference type="EMBL" id="EEH53924.1"/>
    </source>
</evidence>
<reference evidence="3 4" key="1">
    <citation type="journal article" date="2009" name="Science">
        <title>Green evolution and dynamic adaptations revealed by genomes of the marine picoeukaryotes Micromonas.</title>
        <authorList>
            <person name="Worden A.Z."/>
            <person name="Lee J.H."/>
            <person name="Mock T."/>
            <person name="Rouze P."/>
            <person name="Simmons M.P."/>
            <person name="Aerts A.L."/>
            <person name="Allen A.E."/>
            <person name="Cuvelier M.L."/>
            <person name="Derelle E."/>
            <person name="Everett M.V."/>
            <person name="Foulon E."/>
            <person name="Grimwood J."/>
            <person name="Gundlach H."/>
            <person name="Henrissat B."/>
            <person name="Napoli C."/>
            <person name="McDonald S.M."/>
            <person name="Parker M.S."/>
            <person name="Rombauts S."/>
            <person name="Salamov A."/>
            <person name="Von Dassow P."/>
            <person name="Badger J.H."/>
            <person name="Coutinho P.M."/>
            <person name="Demir E."/>
            <person name="Dubchak I."/>
            <person name="Gentemann C."/>
            <person name="Eikrem W."/>
            <person name="Gready J.E."/>
            <person name="John U."/>
            <person name="Lanier W."/>
            <person name="Lindquist E.A."/>
            <person name="Lucas S."/>
            <person name="Mayer K.F."/>
            <person name="Moreau H."/>
            <person name="Not F."/>
            <person name="Otillar R."/>
            <person name="Panaud O."/>
            <person name="Pangilinan J."/>
            <person name="Paulsen I."/>
            <person name="Piegu B."/>
            <person name="Poliakov A."/>
            <person name="Robbens S."/>
            <person name="Schmutz J."/>
            <person name="Toulza E."/>
            <person name="Wyss T."/>
            <person name="Zelensky A."/>
            <person name="Zhou K."/>
            <person name="Armbrust E.V."/>
            <person name="Bhattacharya D."/>
            <person name="Goodenough U.W."/>
            <person name="Van de Peer Y."/>
            <person name="Grigoriev I.V."/>
        </authorList>
    </citation>
    <scope>NUCLEOTIDE SEQUENCE [LARGE SCALE GENOMIC DNA]</scope>
    <source>
        <strain evidence="3 4">CCMP1545</strain>
    </source>
</reference>
<dbReference type="eggNOG" id="KOG0715">
    <property type="taxonomic scope" value="Eukaryota"/>
</dbReference>
<evidence type="ECO:0000256" key="1">
    <source>
        <dbReference type="SAM" id="MobiDB-lite"/>
    </source>
</evidence>
<dbReference type="STRING" id="564608.C1N214"/>
<dbReference type="Pfam" id="PF00226">
    <property type="entry name" value="DnaJ"/>
    <property type="match status" value="1"/>
</dbReference>
<dbReference type="GO" id="GO:0005737">
    <property type="term" value="C:cytoplasm"/>
    <property type="evidence" value="ECO:0007669"/>
    <property type="project" value="TreeGrafter"/>
</dbReference>
<feature type="region of interest" description="Disordered" evidence="1">
    <location>
        <begin position="139"/>
        <end position="159"/>
    </location>
</feature>
<dbReference type="GO" id="GO:0042026">
    <property type="term" value="P:protein refolding"/>
    <property type="evidence" value="ECO:0007669"/>
    <property type="project" value="TreeGrafter"/>
</dbReference>
<gene>
    <name evidence="3" type="ORF">MICPUCDRAFT_41979</name>
</gene>
<dbReference type="GeneID" id="9687451"/>
<dbReference type="AlphaFoldDB" id="C1N214"/>
<dbReference type="KEGG" id="mpp:MICPUCDRAFT_41979"/>
<feature type="compositionally biased region" description="Low complexity" evidence="1">
    <location>
        <begin position="1"/>
        <end position="15"/>
    </location>
</feature>
<dbReference type="GO" id="GO:0051082">
    <property type="term" value="F:unfolded protein binding"/>
    <property type="evidence" value="ECO:0007669"/>
    <property type="project" value="TreeGrafter"/>
</dbReference>
<dbReference type="Proteomes" id="UP000001876">
    <property type="component" value="Unassembled WGS sequence"/>
</dbReference>
<sequence>MTTTTTTIARAPTSVARRRRRHRTATRTSAASSSSSSSSSSSGPGRVPRTPTGARLPLSPYRVLGVAPDATSPEIKLAYRKLVRTTHPDVCDDADAAATFRRVNGAYEIVGADAVRRARFDRGDDWVAMDDGWLPEQRGMAFSPPTGLATSDDEYDDEYDDDGGPWEGGAYYASAYRRRRSDAGAGARGATAATDGGVELADEDRRARGLRRLRRMWATAAWTKWCEAWLAALPVGVPAAVAYFVLVGSIGAGRLGGGGPLIGH</sequence>
<name>C1N214_MICPC</name>
<dbReference type="SUPFAM" id="SSF46565">
    <property type="entry name" value="Chaperone J-domain"/>
    <property type="match status" value="1"/>
</dbReference>
<dbReference type="CDD" id="cd06257">
    <property type="entry name" value="DnaJ"/>
    <property type="match status" value="1"/>
</dbReference>
<dbReference type="Gene3D" id="1.10.287.110">
    <property type="entry name" value="DnaJ domain"/>
    <property type="match status" value="1"/>
</dbReference>
<feature type="domain" description="J" evidence="2">
    <location>
        <begin position="59"/>
        <end position="124"/>
    </location>
</feature>
<dbReference type="PROSITE" id="PS50076">
    <property type="entry name" value="DNAJ_2"/>
    <property type="match status" value="1"/>
</dbReference>
<feature type="region of interest" description="Disordered" evidence="1">
    <location>
        <begin position="1"/>
        <end position="57"/>
    </location>
</feature>
<dbReference type="OMA" id="KWHLERW"/>
<dbReference type="SMART" id="SM00271">
    <property type="entry name" value="DnaJ"/>
    <property type="match status" value="1"/>
</dbReference>
<evidence type="ECO:0000259" key="2">
    <source>
        <dbReference type="PROSITE" id="PS50076"/>
    </source>
</evidence>
<evidence type="ECO:0000313" key="4">
    <source>
        <dbReference type="Proteomes" id="UP000001876"/>
    </source>
</evidence>
<protein>
    <submittedName>
        <fullName evidence="3">Predicted protein</fullName>
    </submittedName>
</protein>
<feature type="compositionally biased region" description="Low complexity" evidence="1">
    <location>
        <begin position="26"/>
        <end position="51"/>
    </location>
</feature>
<proteinExistence type="predicted"/>
<dbReference type="PRINTS" id="PR00625">
    <property type="entry name" value="JDOMAIN"/>
</dbReference>
<dbReference type="EMBL" id="GG663745">
    <property type="protein sequence ID" value="EEH53924.1"/>
    <property type="molecule type" value="Genomic_DNA"/>
</dbReference>
<dbReference type="InterPro" id="IPR036869">
    <property type="entry name" value="J_dom_sf"/>
</dbReference>